<feature type="non-terminal residue" evidence="1">
    <location>
        <position position="1"/>
    </location>
</feature>
<reference evidence="2" key="1">
    <citation type="journal article" date="2017" name="Appl. Environ. Microbiol.">
        <title>Genomic analysis of Calderihabitans maritimus KKC1, a thermophilic hydrogenogenic carboxydotrophic bacterium isolated from marine sediment.</title>
        <authorList>
            <person name="Omae K."/>
            <person name="Yoneda Y."/>
            <person name="Fukuyama Y."/>
            <person name="Yoshida T."/>
            <person name="Sako Y."/>
        </authorList>
    </citation>
    <scope>NUCLEOTIDE SEQUENCE [LARGE SCALE GENOMIC DNA]</scope>
    <source>
        <strain evidence="2">KKC1</strain>
    </source>
</reference>
<dbReference type="InterPro" id="IPR036162">
    <property type="entry name" value="Resolvase-like_N_sf"/>
</dbReference>
<accession>A0A1Z5HVM7</accession>
<dbReference type="GO" id="GO:0003677">
    <property type="term" value="F:DNA binding"/>
    <property type="evidence" value="ECO:0007669"/>
    <property type="project" value="InterPro"/>
</dbReference>
<evidence type="ECO:0000313" key="2">
    <source>
        <dbReference type="Proteomes" id="UP000197032"/>
    </source>
</evidence>
<dbReference type="GO" id="GO:0000150">
    <property type="term" value="F:DNA strand exchange activity"/>
    <property type="evidence" value="ECO:0007669"/>
    <property type="project" value="InterPro"/>
</dbReference>
<keyword evidence="2" id="KW-1185">Reference proteome</keyword>
<dbReference type="Proteomes" id="UP000197032">
    <property type="component" value="Unassembled WGS sequence"/>
</dbReference>
<dbReference type="SUPFAM" id="SSF53041">
    <property type="entry name" value="Resolvase-like"/>
    <property type="match status" value="1"/>
</dbReference>
<comment type="caution">
    <text evidence="1">The sequence shown here is derived from an EMBL/GenBank/DDBJ whole genome shotgun (WGS) entry which is preliminary data.</text>
</comment>
<dbReference type="EMBL" id="BDGJ01000130">
    <property type="protein sequence ID" value="GAW93397.1"/>
    <property type="molecule type" value="Genomic_DNA"/>
</dbReference>
<evidence type="ECO:0000313" key="1">
    <source>
        <dbReference type="EMBL" id="GAW93397.1"/>
    </source>
</evidence>
<organism evidence="1 2">
    <name type="scientific">Calderihabitans maritimus</name>
    <dbReference type="NCBI Taxonomy" id="1246530"/>
    <lineage>
        <taxon>Bacteria</taxon>
        <taxon>Bacillati</taxon>
        <taxon>Bacillota</taxon>
        <taxon>Clostridia</taxon>
        <taxon>Neomoorellales</taxon>
        <taxon>Calderihabitantaceae</taxon>
        <taxon>Calderihabitans</taxon>
    </lineage>
</organism>
<proteinExistence type="predicted"/>
<dbReference type="Gene3D" id="3.40.50.1390">
    <property type="entry name" value="Resolvase, N-terminal catalytic domain"/>
    <property type="match status" value="1"/>
</dbReference>
<name>A0A1Z5HVM7_9FIRM</name>
<protein>
    <submittedName>
        <fullName evidence="1">Resolvase domain-containing protein</fullName>
    </submittedName>
</protein>
<dbReference type="AlphaFoldDB" id="A0A1Z5HVM7"/>
<feature type="non-terminal residue" evidence="1">
    <location>
        <position position="60"/>
    </location>
</feature>
<gene>
    <name evidence="1" type="ORF">KKC1_25310</name>
</gene>
<sequence>RKLMRLLSDPEVTTIIVEHRDRLARFGFEYIEAALMAQGRKIIVMEPGEVKDDLVQDMIE</sequence>